<feature type="transmembrane region" description="Helical" evidence="10">
    <location>
        <begin position="415"/>
        <end position="434"/>
    </location>
</feature>
<gene>
    <name evidence="11" type="ORF">KM029_22490</name>
</gene>
<feature type="transmembrane region" description="Helical" evidence="10">
    <location>
        <begin position="322"/>
        <end position="346"/>
    </location>
</feature>
<evidence type="ECO:0000256" key="10">
    <source>
        <dbReference type="SAM" id="Phobius"/>
    </source>
</evidence>
<protein>
    <recommendedName>
        <fullName evidence="9">Multidrug-efflux transporter</fullName>
    </recommendedName>
</protein>
<dbReference type="InterPro" id="IPR002528">
    <property type="entry name" value="MATE_fam"/>
</dbReference>
<evidence type="ECO:0000313" key="11">
    <source>
        <dbReference type="EMBL" id="QWG09378.1"/>
    </source>
</evidence>
<keyword evidence="6 10" id="KW-1133">Transmembrane helix</keyword>
<evidence type="ECO:0000256" key="5">
    <source>
        <dbReference type="ARBA" id="ARBA00022692"/>
    </source>
</evidence>
<evidence type="ECO:0000256" key="1">
    <source>
        <dbReference type="ARBA" id="ARBA00004651"/>
    </source>
</evidence>
<feature type="transmembrane region" description="Helical" evidence="10">
    <location>
        <begin position="283"/>
        <end position="301"/>
    </location>
</feature>
<keyword evidence="2" id="KW-0813">Transport</keyword>
<dbReference type="PIRSF" id="PIRSF006603">
    <property type="entry name" value="DinF"/>
    <property type="match status" value="1"/>
</dbReference>
<evidence type="ECO:0000256" key="7">
    <source>
        <dbReference type="ARBA" id="ARBA00023065"/>
    </source>
</evidence>
<evidence type="ECO:0000256" key="2">
    <source>
        <dbReference type="ARBA" id="ARBA00022448"/>
    </source>
</evidence>
<feature type="transmembrane region" description="Helical" evidence="10">
    <location>
        <begin position="239"/>
        <end position="263"/>
    </location>
</feature>
<feature type="transmembrane region" description="Helical" evidence="10">
    <location>
        <begin position="196"/>
        <end position="216"/>
    </location>
</feature>
<dbReference type="InterPro" id="IPR048279">
    <property type="entry name" value="MdtK-like"/>
</dbReference>
<dbReference type="EMBL" id="CP076129">
    <property type="protein sequence ID" value="QWG09378.1"/>
    <property type="molecule type" value="Genomic_DNA"/>
</dbReference>
<evidence type="ECO:0000256" key="8">
    <source>
        <dbReference type="ARBA" id="ARBA00023136"/>
    </source>
</evidence>
<keyword evidence="4" id="KW-1003">Cell membrane</keyword>
<feature type="transmembrane region" description="Helical" evidence="10">
    <location>
        <begin position="391"/>
        <end position="409"/>
    </location>
</feature>
<proteinExistence type="predicted"/>
<keyword evidence="7" id="KW-0406">Ion transport</keyword>
<dbReference type="NCBIfam" id="TIGR00797">
    <property type="entry name" value="matE"/>
    <property type="match status" value="1"/>
</dbReference>
<evidence type="ECO:0000256" key="9">
    <source>
        <dbReference type="ARBA" id="ARBA00031636"/>
    </source>
</evidence>
<evidence type="ECO:0000256" key="4">
    <source>
        <dbReference type="ARBA" id="ARBA00022475"/>
    </source>
</evidence>
<reference evidence="11 12" key="1">
    <citation type="submission" date="2021-05" db="EMBL/GenBank/DDBJ databases">
        <title>Comparative genomic studies on the polysaccharide-degrading batcterial strains of the Flammeovirga genus.</title>
        <authorList>
            <person name="Zewei F."/>
            <person name="Zheng Z."/>
            <person name="Yu L."/>
            <person name="Ruyue G."/>
            <person name="Yanhong M."/>
            <person name="Yuanyuan C."/>
            <person name="Jingyan G."/>
            <person name="Wenjun H."/>
        </authorList>
    </citation>
    <scope>NUCLEOTIDE SEQUENCE [LARGE SCALE GENOMIC DNA]</scope>
    <source>
        <strain evidence="11 12">YS10</strain>
    </source>
</reference>
<feature type="transmembrane region" description="Helical" evidence="10">
    <location>
        <begin position="54"/>
        <end position="78"/>
    </location>
</feature>
<organism evidence="11 12">
    <name type="scientific">Flammeovirga kamogawensis</name>
    <dbReference type="NCBI Taxonomy" id="373891"/>
    <lineage>
        <taxon>Bacteria</taxon>
        <taxon>Pseudomonadati</taxon>
        <taxon>Bacteroidota</taxon>
        <taxon>Cytophagia</taxon>
        <taxon>Cytophagales</taxon>
        <taxon>Flammeovirgaceae</taxon>
        <taxon>Flammeovirga</taxon>
    </lineage>
</organism>
<keyword evidence="12" id="KW-1185">Reference proteome</keyword>
<dbReference type="Proteomes" id="UP000682802">
    <property type="component" value="Chromosome 2"/>
</dbReference>
<dbReference type="Pfam" id="PF01554">
    <property type="entry name" value="MatE"/>
    <property type="match status" value="2"/>
</dbReference>
<evidence type="ECO:0000313" key="12">
    <source>
        <dbReference type="Proteomes" id="UP000682802"/>
    </source>
</evidence>
<evidence type="ECO:0000256" key="3">
    <source>
        <dbReference type="ARBA" id="ARBA00022449"/>
    </source>
</evidence>
<dbReference type="RefSeq" id="WP_144076053.1">
    <property type="nucleotide sequence ID" value="NZ_CP076129.1"/>
</dbReference>
<feature type="transmembrane region" description="Helical" evidence="10">
    <location>
        <begin position="90"/>
        <end position="110"/>
    </location>
</feature>
<keyword evidence="5 10" id="KW-0812">Transmembrane</keyword>
<comment type="subcellular location">
    <subcellularLocation>
        <location evidence="1">Cell membrane</location>
        <topology evidence="1">Multi-pass membrane protein</topology>
    </subcellularLocation>
</comment>
<name>A0ABX8H110_9BACT</name>
<dbReference type="PANTHER" id="PTHR43298">
    <property type="entry name" value="MULTIDRUG RESISTANCE PROTEIN NORM-RELATED"/>
    <property type="match status" value="1"/>
</dbReference>
<dbReference type="PANTHER" id="PTHR43298:SF2">
    <property type="entry name" value="FMN_FAD EXPORTER YEEO-RELATED"/>
    <property type="match status" value="1"/>
</dbReference>
<keyword evidence="8 10" id="KW-0472">Membrane</keyword>
<evidence type="ECO:0000256" key="6">
    <source>
        <dbReference type="ARBA" id="ARBA00022989"/>
    </source>
</evidence>
<accession>A0ABX8H110</accession>
<feature type="transmembrane region" description="Helical" evidence="10">
    <location>
        <begin position="358"/>
        <end position="379"/>
    </location>
</feature>
<dbReference type="InterPro" id="IPR050222">
    <property type="entry name" value="MATE_MdtK"/>
</dbReference>
<keyword evidence="3" id="KW-0050">Antiport</keyword>
<feature type="transmembrane region" description="Helical" evidence="10">
    <location>
        <begin position="133"/>
        <end position="153"/>
    </location>
</feature>
<feature type="transmembrane region" description="Helical" evidence="10">
    <location>
        <begin position="12"/>
        <end position="34"/>
    </location>
</feature>
<feature type="transmembrane region" description="Helical" evidence="10">
    <location>
        <begin position="165"/>
        <end position="184"/>
    </location>
</feature>
<sequence>MSNKILEHESGKVLISMSIPISLGMLSTFLFQVIDTYFVGQLGANELAALSFASTVYFMVVGAFLGLAVGVSILVGKYAGSNQDFQLREVFFIGAILSIVLAIILSGILIKGHDTIFLFLGASANLLPYIKEYMVVILIGMPLLTFGMMAGANLRAKGNIVMPDVIMGIAGVINLLLDYALIFGHLGFDAYGIKGAGLATAGSWVFVAIAMFYFLVKDGIIKKDSFKAIQKFIQYTKQIFSLGAPVIVTQVIQPFTLMFITYLLASQSEFAVAAYGVAGRIEMLLMIGISGVSMAITPFIAQNFGARNKERIDEAIVFGGKSSVYIGLLICIVLMTFAKPIAGIFTNDPIIVGDIVTYFYWVAPSFIFYGLFLVTSSILNGLQQSKKSLRIMLIKTLLFTVPLAIVGSTWGVEGIFIGVSLSNVLGGIYASIVMKKDLEKAKSVLTETSAFQEYKNDLVGVFRK</sequence>